<feature type="domain" description="KANL3/Tex30 alpha/beta hydrolase-like" evidence="1">
    <location>
        <begin position="17"/>
        <end position="213"/>
    </location>
</feature>
<proteinExistence type="predicted"/>
<name>A0ABQ6E4P8_9GAMM</name>
<dbReference type="PANTHER" id="PTHR13136:SF11">
    <property type="entry name" value="TESTIS-EXPRESSED PROTEIN 30"/>
    <property type="match status" value="1"/>
</dbReference>
<comment type="caution">
    <text evidence="2">The sequence shown here is derived from an EMBL/GenBank/DDBJ whole genome shotgun (WGS) entry which is preliminary data.</text>
</comment>
<dbReference type="InterPro" id="IPR026555">
    <property type="entry name" value="NSL3/Tex30"/>
</dbReference>
<dbReference type="PANTHER" id="PTHR13136">
    <property type="entry name" value="TESTIS DEVELOPMENT PROTEIN PRTD"/>
    <property type="match status" value="1"/>
</dbReference>
<organism evidence="2 3">
    <name type="scientific">Psychromonas marina</name>
    <dbReference type="NCBI Taxonomy" id="88364"/>
    <lineage>
        <taxon>Bacteria</taxon>
        <taxon>Pseudomonadati</taxon>
        <taxon>Pseudomonadota</taxon>
        <taxon>Gammaproteobacteria</taxon>
        <taxon>Alteromonadales</taxon>
        <taxon>Psychromonadaceae</taxon>
        <taxon>Psychromonas</taxon>
    </lineage>
</organism>
<accession>A0ABQ6E4P8</accession>
<keyword evidence="2" id="KW-0378">Hydrolase</keyword>
<dbReference type="GO" id="GO:0016787">
    <property type="term" value="F:hydrolase activity"/>
    <property type="evidence" value="ECO:0007669"/>
    <property type="project" value="UniProtKB-KW"/>
</dbReference>
<dbReference type="SUPFAM" id="SSF53474">
    <property type="entry name" value="alpha/beta-Hydrolases"/>
    <property type="match status" value="1"/>
</dbReference>
<reference evidence="3" key="1">
    <citation type="journal article" date="2019" name="Int. J. Syst. Evol. Microbiol.">
        <title>The Global Catalogue of Microorganisms (GCM) 10K type strain sequencing project: providing services to taxonomists for standard genome sequencing and annotation.</title>
        <authorList>
            <consortium name="The Broad Institute Genomics Platform"/>
            <consortium name="The Broad Institute Genome Sequencing Center for Infectious Disease"/>
            <person name="Wu L."/>
            <person name="Ma J."/>
        </authorList>
    </citation>
    <scope>NUCLEOTIDE SEQUENCE [LARGE SCALE GENOMIC DNA]</scope>
    <source>
        <strain evidence="3">NBRC 103166</strain>
    </source>
</reference>
<gene>
    <name evidence="2" type="ORF">GCM10007916_32080</name>
</gene>
<dbReference type="InterPro" id="IPR046879">
    <property type="entry name" value="KANL3/Tex30_Abhydrolase"/>
</dbReference>
<protein>
    <submittedName>
        <fullName evidence="2">Alpha/beta hydrolase</fullName>
    </submittedName>
</protein>
<dbReference type="InterPro" id="IPR029058">
    <property type="entry name" value="AB_hydrolase_fold"/>
</dbReference>
<sequence>MISSTTFMADGPEDGPLFLFAHGAGAPCDSVFMQTIAEGLAQQGICVMRFNFDYMQQRVETGSRRPPERAPKLIQQFEDRIKLLNAEQKRPIVIGGKSMGGRMASLVASMFEENQLTEIKGVACLGFPFHPVGKLDKLRIDHFPLVKQKQLIIQGTRDKLGSFEEVDNYNLPSIIEWLWLEDGDHDLKPRVKSGFTHDQHLQQAIQRLASFIKEAV</sequence>
<dbReference type="EMBL" id="BSPQ01000019">
    <property type="protein sequence ID" value="GLS92138.1"/>
    <property type="molecule type" value="Genomic_DNA"/>
</dbReference>
<keyword evidence="3" id="KW-1185">Reference proteome</keyword>
<dbReference type="Pfam" id="PF20408">
    <property type="entry name" value="Abhydrolase_11"/>
    <property type="match status" value="1"/>
</dbReference>
<dbReference type="Proteomes" id="UP001157353">
    <property type="component" value="Unassembled WGS sequence"/>
</dbReference>
<dbReference type="Gene3D" id="3.40.50.1820">
    <property type="entry name" value="alpha/beta hydrolase"/>
    <property type="match status" value="1"/>
</dbReference>
<evidence type="ECO:0000313" key="3">
    <source>
        <dbReference type="Proteomes" id="UP001157353"/>
    </source>
</evidence>
<evidence type="ECO:0000313" key="2">
    <source>
        <dbReference type="EMBL" id="GLS92138.1"/>
    </source>
</evidence>
<evidence type="ECO:0000259" key="1">
    <source>
        <dbReference type="Pfam" id="PF20408"/>
    </source>
</evidence>